<sequence>MIFAKALAEKAVILAKKHLLPVSQHILSSSRPSSTGTGVRITYFGRRLDVDVRGRSPAHMVSTCTRPFLPVRAP</sequence>
<dbReference type="AlphaFoldDB" id="A0A401GUB7"/>
<proteinExistence type="predicted"/>
<dbReference type="GeneID" id="38782697"/>
<name>A0A401GUB7_9APHY</name>
<evidence type="ECO:0000313" key="2">
    <source>
        <dbReference type="Proteomes" id="UP000287166"/>
    </source>
</evidence>
<keyword evidence="2" id="KW-1185">Reference proteome</keyword>
<protein>
    <submittedName>
        <fullName evidence="1">Uncharacterized protein</fullName>
    </submittedName>
</protein>
<comment type="caution">
    <text evidence="1">The sequence shown here is derived from an EMBL/GenBank/DDBJ whole genome shotgun (WGS) entry which is preliminary data.</text>
</comment>
<gene>
    <name evidence="1" type="ORF">SCP_0803020</name>
</gene>
<dbReference type="InParanoid" id="A0A401GUB7"/>
<evidence type="ECO:0000313" key="1">
    <source>
        <dbReference type="EMBL" id="GBE85780.1"/>
    </source>
</evidence>
<dbReference type="RefSeq" id="XP_027616693.1">
    <property type="nucleotide sequence ID" value="XM_027760892.1"/>
</dbReference>
<accession>A0A401GUB7</accession>
<organism evidence="1 2">
    <name type="scientific">Sparassis crispa</name>
    <dbReference type="NCBI Taxonomy" id="139825"/>
    <lineage>
        <taxon>Eukaryota</taxon>
        <taxon>Fungi</taxon>
        <taxon>Dikarya</taxon>
        <taxon>Basidiomycota</taxon>
        <taxon>Agaricomycotina</taxon>
        <taxon>Agaricomycetes</taxon>
        <taxon>Polyporales</taxon>
        <taxon>Sparassidaceae</taxon>
        <taxon>Sparassis</taxon>
    </lineage>
</organism>
<dbReference type="EMBL" id="BFAD01000008">
    <property type="protein sequence ID" value="GBE85780.1"/>
    <property type="molecule type" value="Genomic_DNA"/>
</dbReference>
<reference evidence="1 2" key="1">
    <citation type="journal article" date="2018" name="Sci. Rep.">
        <title>Genome sequence of the cauliflower mushroom Sparassis crispa (Hanabiratake) and its association with beneficial usage.</title>
        <authorList>
            <person name="Kiyama R."/>
            <person name="Furutani Y."/>
            <person name="Kawaguchi K."/>
            <person name="Nakanishi T."/>
        </authorList>
    </citation>
    <scope>NUCLEOTIDE SEQUENCE [LARGE SCALE GENOMIC DNA]</scope>
</reference>
<dbReference type="Proteomes" id="UP000287166">
    <property type="component" value="Unassembled WGS sequence"/>
</dbReference>